<comment type="catalytic activity">
    <reaction evidence="13">
        <text>(2R)-2,3-bisphosphoglycerate + H2O = (2R)-2-phosphoglycerate + phosphate</text>
        <dbReference type="Rhea" id="RHEA:27381"/>
        <dbReference type="ChEBI" id="CHEBI:15377"/>
        <dbReference type="ChEBI" id="CHEBI:43474"/>
        <dbReference type="ChEBI" id="CHEBI:58248"/>
        <dbReference type="ChEBI" id="CHEBI:58289"/>
        <dbReference type="EC" id="3.1.3.80"/>
    </reaction>
    <physiologicalReaction direction="left-to-right" evidence="13">
        <dbReference type="Rhea" id="RHEA:27382"/>
    </physiologicalReaction>
</comment>
<dbReference type="EC" id="3.1.3.62" evidence="4"/>
<comment type="catalytic activity">
    <reaction evidence="12">
        <text>1D-myo-inositol hexakisphosphate + H2O = 1D-myo-inositol 1,2,4,5,6-pentakisphosphate + phosphate</text>
        <dbReference type="Rhea" id="RHEA:16989"/>
        <dbReference type="ChEBI" id="CHEBI:15377"/>
        <dbReference type="ChEBI" id="CHEBI:43474"/>
        <dbReference type="ChEBI" id="CHEBI:57798"/>
        <dbReference type="ChEBI" id="CHEBI:58130"/>
        <dbReference type="EC" id="3.1.3.62"/>
    </reaction>
    <physiologicalReaction direction="left-to-right" evidence="12">
        <dbReference type="Rhea" id="RHEA:16990"/>
    </physiologicalReaction>
</comment>
<dbReference type="PANTHER" id="PTHR20963:SF8">
    <property type="entry name" value="MULTIPLE INOSITOL POLYPHOSPHATE PHOSPHATASE 1"/>
    <property type="match status" value="1"/>
</dbReference>
<evidence type="ECO:0000259" key="17">
    <source>
        <dbReference type="SMART" id="SM00014"/>
    </source>
</evidence>
<dbReference type="AlphaFoldDB" id="A0A6I1GS68"/>
<keyword evidence="15" id="KW-1133">Transmembrane helix</keyword>
<feature type="transmembrane region" description="Helical" evidence="15">
    <location>
        <begin position="1023"/>
        <end position="1041"/>
    </location>
</feature>
<dbReference type="SUPFAM" id="SSF53254">
    <property type="entry name" value="Phosphoglycerate mutase-like"/>
    <property type="match status" value="1"/>
</dbReference>
<dbReference type="PRINTS" id="PR00483">
    <property type="entry name" value="BACPHPHTASE"/>
</dbReference>
<dbReference type="Proteomes" id="UP000441772">
    <property type="component" value="Unassembled WGS sequence"/>
</dbReference>
<dbReference type="GO" id="GO:0030288">
    <property type="term" value="C:outer membrane-bounded periplasmic space"/>
    <property type="evidence" value="ECO:0007669"/>
    <property type="project" value="InterPro"/>
</dbReference>
<comment type="catalytic activity">
    <reaction evidence="10">
        <text>1D-myo-inositol 1,2,5,6-tetrakisphosphate + H2O = 1D-myo-inositol 1,2,6-trisphosphate + phosphate</text>
        <dbReference type="Rhea" id="RHEA:77119"/>
        <dbReference type="ChEBI" id="CHEBI:15377"/>
        <dbReference type="ChEBI" id="CHEBI:43474"/>
        <dbReference type="ChEBI" id="CHEBI:195535"/>
        <dbReference type="ChEBI" id="CHEBI:195537"/>
        <dbReference type="EC" id="3.1.3.62"/>
    </reaction>
    <physiologicalReaction direction="left-to-right" evidence="10">
        <dbReference type="Rhea" id="RHEA:77120"/>
    </physiologicalReaction>
</comment>
<dbReference type="InterPro" id="IPR036938">
    <property type="entry name" value="PAP2/HPO_sf"/>
</dbReference>
<feature type="domain" description="Phosphatidic acid phosphatase type 2/haloperoxidase" evidence="17">
    <location>
        <begin position="659"/>
        <end position="817"/>
    </location>
</feature>
<dbReference type="GO" id="GO:0003993">
    <property type="term" value="F:acid phosphatase activity"/>
    <property type="evidence" value="ECO:0007669"/>
    <property type="project" value="InterPro"/>
</dbReference>
<dbReference type="InterPro" id="IPR001011">
    <property type="entry name" value="Acid_Pase_classA_bac"/>
</dbReference>
<comment type="subcellular location">
    <subcellularLocation>
        <location evidence="1">Membrane</location>
    </subcellularLocation>
</comment>
<dbReference type="GO" id="GO:0034417">
    <property type="term" value="F:bisphosphoglycerate 3-phosphatase activity"/>
    <property type="evidence" value="ECO:0007669"/>
    <property type="project" value="UniProtKB-EC"/>
</dbReference>
<accession>A0A6I1GS68</accession>
<comment type="similarity">
    <text evidence="2">Belongs to the histidine acid phosphatase family. MINPP1 subfamily.</text>
</comment>
<evidence type="ECO:0000256" key="2">
    <source>
        <dbReference type="ARBA" id="ARBA00008422"/>
    </source>
</evidence>
<dbReference type="InterPro" id="IPR000560">
    <property type="entry name" value="His_Pase_clade-2"/>
</dbReference>
<evidence type="ECO:0000256" key="14">
    <source>
        <dbReference type="SAM" id="MobiDB-lite"/>
    </source>
</evidence>
<feature type="region of interest" description="Disordered" evidence="14">
    <location>
        <begin position="611"/>
        <end position="631"/>
    </location>
</feature>
<evidence type="ECO:0000256" key="6">
    <source>
        <dbReference type="ARBA" id="ARBA00022729"/>
    </source>
</evidence>
<evidence type="ECO:0000256" key="9">
    <source>
        <dbReference type="ARBA" id="ARBA00031642"/>
    </source>
</evidence>
<evidence type="ECO:0000313" key="18">
    <source>
        <dbReference type="EMBL" id="KAB7791028.1"/>
    </source>
</evidence>
<dbReference type="SMART" id="SM00014">
    <property type="entry name" value="acidPPc"/>
    <property type="match status" value="1"/>
</dbReference>
<organism evidence="18 19">
    <name type="scientific">Bifidobacterium leontopitheci</name>
    <dbReference type="NCBI Taxonomy" id="2650774"/>
    <lineage>
        <taxon>Bacteria</taxon>
        <taxon>Bacillati</taxon>
        <taxon>Actinomycetota</taxon>
        <taxon>Actinomycetes</taxon>
        <taxon>Bifidobacteriales</taxon>
        <taxon>Bifidobacteriaceae</taxon>
        <taxon>Bifidobacterium</taxon>
    </lineage>
</organism>
<dbReference type="InterPro" id="IPR029033">
    <property type="entry name" value="His_PPase_superfam"/>
</dbReference>
<name>A0A6I1GS68_9BIFI</name>
<feature type="chain" id="PRO_5026210457" description="Multiple inositol polyphosphate phosphatase 1" evidence="16">
    <location>
        <begin position="35"/>
        <end position="1045"/>
    </location>
</feature>
<dbReference type="InterPro" id="IPR000326">
    <property type="entry name" value="PAP2/HPO"/>
</dbReference>
<comment type="catalytic activity">
    <reaction evidence="11">
        <text>1D-myo-inositol 1,2,4,5,6-pentakisphosphate + H2O = 1D-myo-inositol 1,2,5,6-tetrakisphosphate + phosphate</text>
        <dbReference type="Rhea" id="RHEA:77115"/>
        <dbReference type="ChEBI" id="CHEBI:15377"/>
        <dbReference type="ChEBI" id="CHEBI:43474"/>
        <dbReference type="ChEBI" id="CHEBI:57798"/>
        <dbReference type="ChEBI" id="CHEBI:195535"/>
        <dbReference type="EC" id="3.1.3.62"/>
    </reaction>
    <physiologicalReaction direction="left-to-right" evidence="11">
        <dbReference type="Rhea" id="RHEA:77116"/>
    </physiologicalReaction>
</comment>
<dbReference type="Pfam" id="PF01569">
    <property type="entry name" value="PAP2"/>
    <property type="match status" value="1"/>
</dbReference>
<dbReference type="GO" id="GO:0016020">
    <property type="term" value="C:membrane"/>
    <property type="evidence" value="ECO:0007669"/>
    <property type="project" value="UniProtKB-SubCell"/>
</dbReference>
<evidence type="ECO:0000256" key="4">
    <source>
        <dbReference type="ARBA" id="ARBA00013040"/>
    </source>
</evidence>
<keyword evidence="7" id="KW-0378">Hydrolase</keyword>
<dbReference type="SUPFAM" id="SSF48317">
    <property type="entry name" value="Acid phosphatase/Vanadium-dependent haloperoxidase"/>
    <property type="match status" value="1"/>
</dbReference>
<comment type="caution">
    <text evidence="18">The sequence shown here is derived from an EMBL/GenBank/DDBJ whole genome shotgun (WGS) entry which is preliminary data.</text>
</comment>
<dbReference type="EMBL" id="WBVT01000004">
    <property type="protein sequence ID" value="KAB7791028.1"/>
    <property type="molecule type" value="Genomic_DNA"/>
</dbReference>
<dbReference type="Gene3D" id="3.40.50.1240">
    <property type="entry name" value="Phosphoglycerate mutase-like"/>
    <property type="match status" value="1"/>
</dbReference>
<gene>
    <name evidence="18" type="ORF">F7D09_0384</name>
</gene>
<evidence type="ECO:0000256" key="8">
    <source>
        <dbReference type="ARBA" id="ARBA00023136"/>
    </source>
</evidence>
<protein>
    <recommendedName>
        <fullName evidence="5">Multiple inositol polyphosphate phosphatase 1</fullName>
        <ecNumber evidence="4">3.1.3.62</ecNumber>
        <ecNumber evidence="3">3.1.3.80</ecNumber>
    </recommendedName>
    <alternativeName>
        <fullName evidence="9">2,3-bisphosphoglycerate 3-phosphatase</fullName>
    </alternativeName>
</protein>
<evidence type="ECO:0000256" key="10">
    <source>
        <dbReference type="ARBA" id="ARBA00043668"/>
    </source>
</evidence>
<keyword evidence="6 16" id="KW-0732">Signal</keyword>
<evidence type="ECO:0000256" key="15">
    <source>
        <dbReference type="SAM" id="Phobius"/>
    </source>
</evidence>
<sequence length="1045" mass="110733">MNKQHLQRGLFSSVATLAAAATLMVGGVTVSAPAAVALEKDGQYYSSKQPYVAPDEQTVASYSKAPAGYAPIYTESMARHGSRGLSSYKYDALLMKMAEAAAKDNGFTSAAVKDEFLANLKAITAANVANGYGMLTGQGADQHQGIGERAYQRNKTLFDAAAKSGDKQAIAYQSSGEARATESGENFARGFNAASGGELADSTVTPADPAGTGEAAKFDKTPNTLYFHKTDNPDGTTKTGDALKIAQEYEDFIANDKTIAGAEDTIASDPQLTAASHDLLRQIFTDDFLAKLADGGYTWYNTADGTKNGAVNCAPGADPAKDADACGEAKKKIASEYDAAMDLYNLYIIAADMKNENTGSHTFDFDRYFRGDHAADARLFAWALDAEDFYEKGPSRAGQNETYKIAQPLLDDFFNAIDKRVNGGKTVATFRFAHAETMMPFAALLGLPYSTQQAADSATDVYTYDNNEWRGEKVTPMAANVQWDVVAKPGNDPATGRAYTPLVRMLYNEKEIGFRDECMPIAKDSHWYKLTELKTCLNADADGKHNTLGDAARLTDGSNPLVPLVSEYASWWQAPQFNEDGTLKSAGKVLNRKVLAENDEKVVAINNAAAKGATATTPSEQQQRALSDRDADKDVATAFRDGFGPVIGAYFADGYNDGNLDKVAAVMNDNGWSGNPAKNVNQYPRPYVTDRGTWAPIADKATGFNQNTGSNDLAGLPKSLNIIKVNTDADGKALGSDGKLHAPDYPKNSYEGSFPSGHTNKAYSRGVVLATLVPQLAPEILARTSEAGNNRIVLGVHYPLDVMAGRIGGQASVAAYMNEHADEVKAASDQLVGYLTARCKADGNGDTLEECIANTGADGSNGYRNSFVDAVSTKPVTDRASALEAYRARMTYGFARTGAAGKAFTAPQGASALLAYAYPQLTDAQRDAVLAATAIDSGYPLDASSQGWERIDLAAALSATVSIDRTGKVVAVTPAAKPSVVTVTDNGGNGSQHNGRPSKPTVTVDANAANGGQLSRTGADVNAVAVAMTLLALAGISLSLWKVRR</sequence>
<feature type="region of interest" description="Disordered" evidence="14">
    <location>
        <begin position="198"/>
        <end position="219"/>
    </location>
</feature>
<proteinExistence type="inferred from homology"/>
<evidence type="ECO:0000256" key="13">
    <source>
        <dbReference type="ARBA" id="ARBA00043832"/>
    </source>
</evidence>
<dbReference type="PANTHER" id="PTHR20963">
    <property type="entry name" value="MULTIPLE INOSITOL POLYPHOSPHATE PHOSPHATASE-RELATED"/>
    <property type="match status" value="1"/>
</dbReference>
<evidence type="ECO:0000256" key="16">
    <source>
        <dbReference type="SAM" id="SignalP"/>
    </source>
</evidence>
<feature type="signal peptide" evidence="16">
    <location>
        <begin position="1"/>
        <end position="34"/>
    </location>
</feature>
<dbReference type="EC" id="3.1.3.80" evidence="3"/>
<dbReference type="Pfam" id="PF00328">
    <property type="entry name" value="His_Phos_2"/>
    <property type="match status" value="1"/>
</dbReference>
<evidence type="ECO:0000256" key="11">
    <source>
        <dbReference type="ARBA" id="ARBA00043671"/>
    </source>
</evidence>
<dbReference type="Gene3D" id="1.20.144.10">
    <property type="entry name" value="Phosphatidic acid phosphatase type 2/haloperoxidase"/>
    <property type="match status" value="1"/>
</dbReference>
<evidence type="ECO:0000313" key="19">
    <source>
        <dbReference type="Proteomes" id="UP000441772"/>
    </source>
</evidence>
<evidence type="ECO:0000256" key="12">
    <source>
        <dbReference type="ARBA" id="ARBA00043691"/>
    </source>
</evidence>
<evidence type="ECO:0000256" key="5">
    <source>
        <dbReference type="ARBA" id="ARBA00018097"/>
    </source>
</evidence>
<evidence type="ECO:0000256" key="1">
    <source>
        <dbReference type="ARBA" id="ARBA00004370"/>
    </source>
</evidence>
<keyword evidence="8 15" id="KW-0472">Membrane</keyword>
<evidence type="ECO:0000256" key="3">
    <source>
        <dbReference type="ARBA" id="ARBA00012976"/>
    </source>
</evidence>
<reference evidence="18 19" key="1">
    <citation type="submission" date="2019-09" db="EMBL/GenBank/DDBJ databases">
        <title>Characterization of the phylogenetic diversity of two novel species belonging to the genus Bifidobacterium: Bifidobacterium cebidarum sp. nov. and Bifidobacterium leontopitheci sp. nov.</title>
        <authorList>
            <person name="Lugli G.A."/>
            <person name="Duranti S."/>
            <person name="Milani C."/>
            <person name="Turroni F."/>
            <person name="Ventura M."/>
        </authorList>
    </citation>
    <scope>NUCLEOTIDE SEQUENCE [LARGE SCALE GENOMIC DNA]</scope>
    <source>
        <strain evidence="18 19">LMG 31471</strain>
    </source>
</reference>
<evidence type="ECO:0000256" key="7">
    <source>
        <dbReference type="ARBA" id="ARBA00022801"/>
    </source>
</evidence>
<keyword evidence="15" id="KW-0812">Transmembrane</keyword>
<keyword evidence="19" id="KW-1185">Reference proteome</keyword>